<dbReference type="RefSeq" id="WP_008219034.1">
    <property type="nucleotide sequence ID" value="NZ_BAFK01000003.1"/>
</dbReference>
<dbReference type="OrthoDB" id="5770576at2"/>
<organism evidence="2 3">
    <name type="scientific">Rheinheimera nanhaiensis E407-8</name>
    <dbReference type="NCBI Taxonomy" id="562729"/>
    <lineage>
        <taxon>Bacteria</taxon>
        <taxon>Pseudomonadati</taxon>
        <taxon>Pseudomonadota</taxon>
        <taxon>Gammaproteobacteria</taxon>
        <taxon>Chromatiales</taxon>
        <taxon>Chromatiaceae</taxon>
        <taxon>Rheinheimera</taxon>
    </lineage>
</organism>
<keyword evidence="3" id="KW-1185">Reference proteome</keyword>
<accession>I1DUZ1</accession>
<keyword evidence="1" id="KW-0812">Transmembrane</keyword>
<sequence length="125" mass="13382">MKQTTGMVLIMVLIFLLVMSLLLSAMLLVSQLSHKAAYAGQQQLQTEQAALSAHLQAVVPANAEHSLTPLAQCPAQFAAWSASALNCQLWQIDTETYSDNGLFYASYSSFALTASLSTGTPADDQ</sequence>
<dbReference type="AlphaFoldDB" id="I1DUZ1"/>
<evidence type="ECO:0000256" key="1">
    <source>
        <dbReference type="SAM" id="Phobius"/>
    </source>
</evidence>
<evidence type="ECO:0000313" key="3">
    <source>
        <dbReference type="Proteomes" id="UP000004374"/>
    </source>
</evidence>
<dbReference type="EMBL" id="BAFK01000003">
    <property type="protein sequence ID" value="GAB57869.1"/>
    <property type="molecule type" value="Genomic_DNA"/>
</dbReference>
<reference evidence="2 3" key="1">
    <citation type="journal article" date="2012" name="J. Bacteriol.">
        <title>Genome Sequence of the Protease-Producing Bacterium Rheinheimera nanhaiensis E407-8T, Isolated from Deep-Sea Sediment of the South China Sea.</title>
        <authorList>
            <person name="Zhang X.-Y."/>
            <person name="Zhang Y.-J."/>
            <person name="Qin Q.-L."/>
            <person name="Xie B.-B."/>
            <person name="Chen X.-L."/>
            <person name="Zhou B.-C."/>
            <person name="Zhang Y.-Z."/>
        </authorList>
    </citation>
    <scope>NUCLEOTIDE SEQUENCE [LARGE SCALE GENOMIC DNA]</scope>
    <source>
        <strain evidence="2 3">E407-8</strain>
    </source>
</reference>
<feature type="transmembrane region" description="Helical" evidence="1">
    <location>
        <begin position="6"/>
        <end position="29"/>
    </location>
</feature>
<keyword evidence="1" id="KW-0472">Membrane</keyword>
<proteinExistence type="predicted"/>
<evidence type="ECO:0000313" key="2">
    <source>
        <dbReference type="EMBL" id="GAB57869.1"/>
    </source>
</evidence>
<dbReference type="Proteomes" id="UP000004374">
    <property type="component" value="Unassembled WGS sequence"/>
</dbReference>
<gene>
    <name evidence="2" type="ORF">RNAN_0839</name>
</gene>
<dbReference type="STRING" id="562729.RNAN_0839"/>
<name>I1DUZ1_9GAMM</name>
<protein>
    <recommendedName>
        <fullName evidence="4">Type IV pilus assembly protein PilX</fullName>
    </recommendedName>
</protein>
<keyword evidence="1" id="KW-1133">Transmembrane helix</keyword>
<comment type="caution">
    <text evidence="2">The sequence shown here is derived from an EMBL/GenBank/DDBJ whole genome shotgun (WGS) entry which is preliminary data.</text>
</comment>
<evidence type="ECO:0008006" key="4">
    <source>
        <dbReference type="Google" id="ProtNLM"/>
    </source>
</evidence>